<evidence type="ECO:0008006" key="3">
    <source>
        <dbReference type="Google" id="ProtNLM"/>
    </source>
</evidence>
<protein>
    <recommendedName>
        <fullName evidence="3">RBD domain-containing protein</fullName>
    </recommendedName>
</protein>
<comment type="caution">
    <text evidence="1">The sequence shown here is derived from an EMBL/GenBank/DDBJ whole genome shotgun (WGS) entry which is preliminary data.</text>
</comment>
<dbReference type="Proteomes" id="UP001372834">
    <property type="component" value="Unassembled WGS sequence"/>
</dbReference>
<name>A0AAN8P1G8_POLSC</name>
<dbReference type="GO" id="GO:0003785">
    <property type="term" value="F:actin monomer binding"/>
    <property type="evidence" value="ECO:0007669"/>
    <property type="project" value="InterPro"/>
</dbReference>
<evidence type="ECO:0000313" key="2">
    <source>
        <dbReference type="Proteomes" id="UP001372834"/>
    </source>
</evidence>
<dbReference type="InterPro" id="IPR039895">
    <property type="entry name" value="COBL-like"/>
</dbReference>
<organism evidence="1 2">
    <name type="scientific">Polyplax serrata</name>
    <name type="common">Common mouse louse</name>
    <dbReference type="NCBI Taxonomy" id="468196"/>
    <lineage>
        <taxon>Eukaryota</taxon>
        <taxon>Metazoa</taxon>
        <taxon>Ecdysozoa</taxon>
        <taxon>Arthropoda</taxon>
        <taxon>Hexapoda</taxon>
        <taxon>Insecta</taxon>
        <taxon>Pterygota</taxon>
        <taxon>Neoptera</taxon>
        <taxon>Paraneoptera</taxon>
        <taxon>Psocodea</taxon>
        <taxon>Troctomorpha</taxon>
        <taxon>Phthiraptera</taxon>
        <taxon>Anoplura</taxon>
        <taxon>Polyplacidae</taxon>
        <taxon>Polyplax</taxon>
    </lineage>
</organism>
<dbReference type="PANTHER" id="PTHR21557">
    <property type="entry name" value="CORDON-BLEU"/>
    <property type="match status" value="1"/>
</dbReference>
<gene>
    <name evidence="1" type="ORF">RUM43_013015</name>
</gene>
<accession>A0AAN8P1G8</accession>
<evidence type="ECO:0000313" key="1">
    <source>
        <dbReference type="EMBL" id="KAK6618624.1"/>
    </source>
</evidence>
<dbReference type="Gene3D" id="3.10.20.90">
    <property type="entry name" value="Phosphatidylinositol 3-kinase Catalytic Subunit, Chain A, domain 1"/>
    <property type="match status" value="1"/>
</dbReference>
<proteinExistence type="predicted"/>
<dbReference type="AlphaFoldDB" id="A0AAN8P1G8"/>
<reference evidence="1 2" key="1">
    <citation type="submission" date="2023-10" db="EMBL/GenBank/DDBJ databases">
        <title>Genomes of two closely related lineages of the louse Polyplax serrata with different host specificities.</title>
        <authorList>
            <person name="Martinu J."/>
            <person name="Tarabai H."/>
            <person name="Stefka J."/>
            <person name="Hypsa V."/>
        </authorList>
    </citation>
    <scope>NUCLEOTIDE SEQUENCE [LARGE SCALE GENOMIC DNA]</scope>
    <source>
        <strain evidence="1">HR10_N</strain>
    </source>
</reference>
<dbReference type="PANTHER" id="PTHR21557:SF2">
    <property type="entry name" value="CORDON-BLEU PROTEIN-LIKE 1"/>
    <property type="match status" value="1"/>
</dbReference>
<sequence length="224" mass="24927">MPSNSKENDRLVLRMSLPVTEDTPPDMLAGAMDLNVVLPNGKTVKMSVQRGTPMMDLLVQVTTAHCLSPGDFSLQAMADKGVLPFKPSTPIGALDMSTVKVVEKKSQNRGRAPQVPQSFLNTFRLQVHLPRSQLFVLRVTPDITLSEIMTHICTEKNLNLEKYEFRNPGAWLSEFGSQVLVLVYSSDLFGSCPCTGTSPQKGDMESHYFRRVDSCLKNQIQVKR</sequence>
<dbReference type="EMBL" id="JAWJWE010000041">
    <property type="protein sequence ID" value="KAK6618624.1"/>
    <property type="molecule type" value="Genomic_DNA"/>
</dbReference>